<reference evidence="1 2" key="1">
    <citation type="journal article" date="2021" name="BMC Genomics">
        <title>Datura genome reveals duplications of psychoactive alkaloid biosynthetic genes and high mutation rate following tissue culture.</title>
        <authorList>
            <person name="Rajewski A."/>
            <person name="Carter-House D."/>
            <person name="Stajich J."/>
            <person name="Litt A."/>
        </authorList>
    </citation>
    <scope>NUCLEOTIDE SEQUENCE [LARGE SCALE GENOMIC DNA]</scope>
    <source>
        <strain evidence="1">AR-01</strain>
    </source>
</reference>
<comment type="caution">
    <text evidence="1">The sequence shown here is derived from an EMBL/GenBank/DDBJ whole genome shotgun (WGS) entry which is preliminary data.</text>
</comment>
<accession>A0ABS8USS4</accession>
<name>A0ABS8USS4_DATST</name>
<evidence type="ECO:0000313" key="1">
    <source>
        <dbReference type="EMBL" id="MCD9561540.1"/>
    </source>
</evidence>
<evidence type="ECO:0000313" key="2">
    <source>
        <dbReference type="Proteomes" id="UP000823775"/>
    </source>
</evidence>
<dbReference type="EMBL" id="JACEIK010002496">
    <property type="protein sequence ID" value="MCD9561540.1"/>
    <property type="molecule type" value="Genomic_DNA"/>
</dbReference>
<dbReference type="Proteomes" id="UP000823775">
    <property type="component" value="Unassembled WGS sequence"/>
</dbReference>
<proteinExistence type="predicted"/>
<organism evidence="1 2">
    <name type="scientific">Datura stramonium</name>
    <name type="common">Jimsonweed</name>
    <name type="synonym">Common thornapple</name>
    <dbReference type="NCBI Taxonomy" id="4076"/>
    <lineage>
        <taxon>Eukaryota</taxon>
        <taxon>Viridiplantae</taxon>
        <taxon>Streptophyta</taxon>
        <taxon>Embryophyta</taxon>
        <taxon>Tracheophyta</taxon>
        <taxon>Spermatophyta</taxon>
        <taxon>Magnoliopsida</taxon>
        <taxon>eudicotyledons</taxon>
        <taxon>Gunneridae</taxon>
        <taxon>Pentapetalae</taxon>
        <taxon>asterids</taxon>
        <taxon>lamiids</taxon>
        <taxon>Solanales</taxon>
        <taxon>Solanaceae</taxon>
        <taxon>Solanoideae</taxon>
        <taxon>Datureae</taxon>
        <taxon>Datura</taxon>
    </lineage>
</organism>
<keyword evidence="2" id="KW-1185">Reference proteome</keyword>
<gene>
    <name evidence="1" type="ORF">HAX54_020706</name>
</gene>
<protein>
    <submittedName>
        <fullName evidence="1">Uncharacterized protein</fullName>
    </submittedName>
</protein>
<sequence length="130" mass="14736">MLENKHINNIPKQEVDIINGPTINDDEEVDIEAMDLVNVNTQRGIGDRAHKEAVCLTNFDDIKEASKILIAQHKQTDVNGSPRFGYEICLLVKDFFREETKMSFKEGLNELQARMNQIPRAVVLIKGPDS</sequence>